<protein>
    <recommendedName>
        <fullName evidence="3">DUF2007 domain-containing protein</fullName>
    </recommendedName>
</protein>
<keyword evidence="2" id="KW-1185">Reference proteome</keyword>
<dbReference type="Proteomes" id="UP001158067">
    <property type="component" value="Unassembled WGS sequence"/>
</dbReference>
<dbReference type="RefSeq" id="WP_283435630.1">
    <property type="nucleotide sequence ID" value="NZ_FXUG01000031.1"/>
</dbReference>
<reference evidence="1 2" key="1">
    <citation type="submission" date="2017-05" db="EMBL/GenBank/DDBJ databases">
        <authorList>
            <person name="Varghese N."/>
            <person name="Submissions S."/>
        </authorList>
    </citation>
    <scope>NUCLEOTIDE SEQUENCE [LARGE SCALE GENOMIC DNA]</scope>
    <source>
        <strain evidence="1 2">DSM 25457</strain>
    </source>
</reference>
<evidence type="ECO:0008006" key="3">
    <source>
        <dbReference type="Google" id="ProtNLM"/>
    </source>
</evidence>
<gene>
    <name evidence="1" type="ORF">SAMN06265222_13111</name>
</gene>
<evidence type="ECO:0000313" key="2">
    <source>
        <dbReference type="Proteomes" id="UP001158067"/>
    </source>
</evidence>
<accession>A0ABY1QUZ9</accession>
<name>A0ABY1QUZ9_9BACT</name>
<dbReference type="EMBL" id="FXUG01000031">
    <property type="protein sequence ID" value="SMP79477.1"/>
    <property type="molecule type" value="Genomic_DNA"/>
</dbReference>
<organism evidence="1 2">
    <name type="scientific">Neorhodopirellula lusitana</name>
    <dbReference type="NCBI Taxonomy" id="445327"/>
    <lineage>
        <taxon>Bacteria</taxon>
        <taxon>Pseudomonadati</taxon>
        <taxon>Planctomycetota</taxon>
        <taxon>Planctomycetia</taxon>
        <taxon>Pirellulales</taxon>
        <taxon>Pirellulaceae</taxon>
        <taxon>Neorhodopirellula</taxon>
    </lineage>
</organism>
<comment type="caution">
    <text evidence="1">The sequence shown here is derived from an EMBL/GenBank/DDBJ whole genome shotgun (WGS) entry which is preliminary data.</text>
</comment>
<evidence type="ECO:0000313" key="1">
    <source>
        <dbReference type="EMBL" id="SMP79477.1"/>
    </source>
</evidence>
<sequence>MSNDRYVTVWTFDHRTQADLIVNVLQSEGIPARLLNDHLVGVDWMKANAFGGVKVEVPEPLADTAIAIIRDLPLGGANASTGSTTIDGEDGCMACGANFPEDESACPSCGWTYESPEAE</sequence>
<proteinExistence type="predicted"/>